<dbReference type="Pfam" id="PF05421">
    <property type="entry name" value="DUF751"/>
    <property type="match status" value="1"/>
</dbReference>
<dbReference type="EMBL" id="MK798155">
    <property type="protein sequence ID" value="QQP22431.1"/>
    <property type="molecule type" value="Genomic_DNA"/>
</dbReference>
<keyword evidence="5" id="KW-1133">Transmembrane helix</keyword>
<keyword evidence="6" id="KW-0150">Chloroplast</keyword>
<sequence>MPTFWENVFRFPRFFIGTIIGLILTIVGPFLNLLRRPKTTIIFIILFVSIIAFTVLTLQAMLGE</sequence>
<comment type="subcellular location">
    <subcellularLocation>
        <location evidence="1">Plastid</location>
    </subcellularLocation>
</comment>
<feature type="transmembrane region" description="Helical" evidence="5">
    <location>
        <begin position="41"/>
        <end position="62"/>
    </location>
</feature>
<keyword evidence="5" id="KW-0472">Membrane</keyword>
<geneLocation type="chloroplast" evidence="6"/>
<evidence type="ECO:0000256" key="1">
    <source>
        <dbReference type="ARBA" id="ARBA00004474"/>
    </source>
</evidence>
<name>A0A7T8G5S3_9CRYP</name>
<keyword evidence="5" id="KW-0812">Transmembrane</keyword>
<protein>
    <recommendedName>
        <fullName evidence="3">Uncharacterized protein ycf33</fullName>
    </recommendedName>
</protein>
<evidence type="ECO:0000256" key="3">
    <source>
        <dbReference type="ARBA" id="ARBA00021584"/>
    </source>
</evidence>
<evidence type="ECO:0000256" key="2">
    <source>
        <dbReference type="ARBA" id="ARBA00010985"/>
    </source>
</evidence>
<gene>
    <name evidence="6" type="primary">ycf33</name>
</gene>
<proteinExistence type="inferred from homology"/>
<evidence type="ECO:0000256" key="4">
    <source>
        <dbReference type="ARBA" id="ARBA00022640"/>
    </source>
</evidence>
<dbReference type="AlphaFoldDB" id="A0A7T8G5S3"/>
<accession>A0A7T8G5S3</accession>
<keyword evidence="4 6" id="KW-0934">Plastid</keyword>
<reference evidence="6" key="1">
    <citation type="journal article" date="2019" name="Mitochondrial DNA Part B Resour">
        <title>The complete plastid genome of a marine microalgae Cryptophyceae sp. CCMP2293 (Cryptophyta).</title>
        <authorList>
            <person name="Xu K."/>
            <person name="Hu S."/>
            <person name="Tang X."/>
        </authorList>
    </citation>
    <scope>NUCLEOTIDE SEQUENCE</scope>
</reference>
<evidence type="ECO:0000256" key="5">
    <source>
        <dbReference type="SAM" id="Phobius"/>
    </source>
</evidence>
<evidence type="ECO:0000313" key="6">
    <source>
        <dbReference type="EMBL" id="QQP22431.1"/>
    </source>
</evidence>
<feature type="transmembrane region" description="Helical" evidence="5">
    <location>
        <begin position="14"/>
        <end position="34"/>
    </location>
</feature>
<dbReference type="GO" id="GO:0009536">
    <property type="term" value="C:plastid"/>
    <property type="evidence" value="ECO:0007669"/>
    <property type="project" value="UniProtKB-SubCell"/>
</dbReference>
<comment type="similarity">
    <text evidence="2">Belongs to the ycf33 family.</text>
</comment>
<organism evidence="6">
    <name type="scientific">Baffinella frigidus</name>
    <dbReference type="NCBI Taxonomy" id="2571260"/>
    <lineage>
        <taxon>Eukaryota</taxon>
        <taxon>Cryptophyceae</taxon>
        <taxon>Cryptomonadales</taxon>
        <taxon>Baffinellaceae</taxon>
        <taxon>Baffinella</taxon>
    </lineage>
</organism>
<dbReference type="InterPro" id="IPR008470">
    <property type="entry name" value="Uncharacterised_Ycf33"/>
</dbReference>